<evidence type="ECO:0000313" key="4">
    <source>
        <dbReference type="Proteomes" id="UP001285263"/>
    </source>
</evidence>
<dbReference type="SMART" id="SM00062">
    <property type="entry name" value="PBPb"/>
    <property type="match status" value="1"/>
</dbReference>
<proteinExistence type="predicted"/>
<keyword evidence="4" id="KW-1185">Reference proteome</keyword>
<accession>A0ABU5DMM6</accession>
<dbReference type="EMBL" id="JAXCLA010000006">
    <property type="protein sequence ID" value="MDY0746534.1"/>
    <property type="molecule type" value="Genomic_DNA"/>
</dbReference>
<keyword evidence="1" id="KW-0732">Signal</keyword>
<organism evidence="3 4">
    <name type="scientific">Roseateles agri</name>
    <dbReference type="NCBI Taxonomy" id="3098619"/>
    <lineage>
        <taxon>Bacteria</taxon>
        <taxon>Pseudomonadati</taxon>
        <taxon>Pseudomonadota</taxon>
        <taxon>Betaproteobacteria</taxon>
        <taxon>Burkholderiales</taxon>
        <taxon>Sphaerotilaceae</taxon>
        <taxon>Roseateles</taxon>
    </lineage>
</organism>
<gene>
    <name evidence="3" type="ORF">SNE35_18620</name>
</gene>
<comment type="caution">
    <text evidence="3">The sequence shown here is derived from an EMBL/GenBank/DDBJ whole genome shotgun (WGS) entry which is preliminary data.</text>
</comment>
<dbReference type="InterPro" id="IPR001638">
    <property type="entry name" value="Solute-binding_3/MltF_N"/>
</dbReference>
<evidence type="ECO:0000259" key="2">
    <source>
        <dbReference type="SMART" id="SM00062"/>
    </source>
</evidence>
<name>A0ABU5DMM6_9BURK</name>
<evidence type="ECO:0000256" key="1">
    <source>
        <dbReference type="ARBA" id="ARBA00022729"/>
    </source>
</evidence>
<dbReference type="Pfam" id="PF00497">
    <property type="entry name" value="SBP_bac_3"/>
    <property type="match status" value="1"/>
</dbReference>
<protein>
    <submittedName>
        <fullName evidence="3">Transporter substrate-binding domain-containing protein</fullName>
    </submittedName>
</protein>
<reference evidence="3 4" key="1">
    <citation type="submission" date="2023-11" db="EMBL/GenBank/DDBJ databases">
        <title>Paucibacter sp. nov., isolated from fresh soil in Korea.</title>
        <authorList>
            <person name="Le N.T.T."/>
        </authorList>
    </citation>
    <scope>NUCLEOTIDE SEQUENCE [LARGE SCALE GENOMIC DNA]</scope>
    <source>
        <strain evidence="3 4">R3-3</strain>
    </source>
</reference>
<evidence type="ECO:0000313" key="3">
    <source>
        <dbReference type="EMBL" id="MDY0746534.1"/>
    </source>
</evidence>
<dbReference type="PANTHER" id="PTHR35936">
    <property type="entry name" value="MEMBRANE-BOUND LYTIC MUREIN TRANSGLYCOSYLASE F"/>
    <property type="match status" value="1"/>
</dbReference>
<dbReference type="Gene3D" id="3.40.190.10">
    <property type="entry name" value="Periplasmic binding protein-like II"/>
    <property type="match status" value="2"/>
</dbReference>
<feature type="domain" description="Solute-binding protein family 3/N-terminal" evidence="2">
    <location>
        <begin position="35"/>
        <end position="268"/>
    </location>
</feature>
<dbReference type="Proteomes" id="UP001285263">
    <property type="component" value="Unassembled WGS sequence"/>
</dbReference>
<sequence length="287" mass="31680">MPTPPDTVDAARRLAVLGLAAAGIGAARAAGTRRVVRALVESWPPYLYPGEGQAVRGLDAELLVAICQRAGYEVSWVRAPIERRKRRYEQLLSDQFDVIFSATPVPDKLGEVMYTQPYRREIMMVAAPVVHDSTLELVRDFNDVLKRRVRLLHVEADGLGKEFEASRQALADAGLLVRYATGRQGVEMLRAGRAALILGDALDLQEQARQLGFPLVRQAYGYSETPVSLMLSRKRLNEADLRRINQAITELEQRGVLAAIRSRYAVQAGAASGGSKGSRPMDFRPSR</sequence>
<dbReference type="PANTHER" id="PTHR35936:SF19">
    <property type="entry name" value="AMINO-ACID-BINDING PROTEIN YXEM-RELATED"/>
    <property type="match status" value="1"/>
</dbReference>
<dbReference type="SUPFAM" id="SSF53850">
    <property type="entry name" value="Periplasmic binding protein-like II"/>
    <property type="match status" value="1"/>
</dbReference>